<feature type="region of interest" description="Disordered" evidence="1">
    <location>
        <begin position="263"/>
        <end position="283"/>
    </location>
</feature>
<comment type="caution">
    <text evidence="2">The sequence shown here is derived from an EMBL/GenBank/DDBJ whole genome shotgun (WGS) entry which is preliminary data.</text>
</comment>
<feature type="compositionally biased region" description="Polar residues" evidence="1">
    <location>
        <begin position="265"/>
        <end position="276"/>
    </location>
</feature>
<name>A0ABR0MCP4_GOSAR</name>
<evidence type="ECO:0000313" key="3">
    <source>
        <dbReference type="Proteomes" id="UP001358586"/>
    </source>
</evidence>
<reference evidence="2 3" key="1">
    <citation type="submission" date="2023-03" db="EMBL/GenBank/DDBJ databases">
        <title>WGS of Gossypium arboreum.</title>
        <authorList>
            <person name="Yu D."/>
        </authorList>
    </citation>
    <scope>NUCLEOTIDE SEQUENCE [LARGE SCALE GENOMIC DNA]</scope>
    <source>
        <tissue evidence="2">Leaf</tissue>
    </source>
</reference>
<evidence type="ECO:0008006" key="4">
    <source>
        <dbReference type="Google" id="ProtNLM"/>
    </source>
</evidence>
<protein>
    <recommendedName>
        <fullName evidence="4">DUF4283 domain-containing protein</fullName>
    </recommendedName>
</protein>
<proteinExistence type="predicted"/>
<sequence length="283" mass="33023">MTESGGNDGFRGDEISLLAEELIQLSVKSSRVEPYDKPTLICTIWTEKYYNPNSFKEQMKSIWKTRKNLRSNRQDDLEVVMEVIFDRLTKPMERDQIRLTSTPFWIKIGPCLPEFDKKDLLHAIGVTFGGILRSEINGNIEENQKTQPQDVGNKDLRHEIKDDSQLKLVGKMIEMQQKGEIIAKETGWNNQDEDMLKQIRKSSWRRIEPTKVIQNYSEESKLKKRKLIKIEDDGDIEEFQEDANKRVKYDGQVLKNDAEIDMLFQNPNQNRSTATKRQADRAQ</sequence>
<evidence type="ECO:0000313" key="2">
    <source>
        <dbReference type="EMBL" id="KAK5771014.1"/>
    </source>
</evidence>
<dbReference type="EMBL" id="JARKNE010000013">
    <property type="protein sequence ID" value="KAK5771014.1"/>
    <property type="molecule type" value="Genomic_DNA"/>
</dbReference>
<keyword evidence="3" id="KW-1185">Reference proteome</keyword>
<gene>
    <name evidence="2" type="ORF">PVK06_047183</name>
</gene>
<accession>A0ABR0MCP4</accession>
<organism evidence="2 3">
    <name type="scientific">Gossypium arboreum</name>
    <name type="common">Tree cotton</name>
    <name type="synonym">Gossypium nanking</name>
    <dbReference type="NCBI Taxonomy" id="29729"/>
    <lineage>
        <taxon>Eukaryota</taxon>
        <taxon>Viridiplantae</taxon>
        <taxon>Streptophyta</taxon>
        <taxon>Embryophyta</taxon>
        <taxon>Tracheophyta</taxon>
        <taxon>Spermatophyta</taxon>
        <taxon>Magnoliopsida</taxon>
        <taxon>eudicotyledons</taxon>
        <taxon>Gunneridae</taxon>
        <taxon>Pentapetalae</taxon>
        <taxon>rosids</taxon>
        <taxon>malvids</taxon>
        <taxon>Malvales</taxon>
        <taxon>Malvaceae</taxon>
        <taxon>Malvoideae</taxon>
        <taxon>Gossypium</taxon>
    </lineage>
</organism>
<dbReference type="Proteomes" id="UP001358586">
    <property type="component" value="Chromosome 13"/>
</dbReference>
<evidence type="ECO:0000256" key="1">
    <source>
        <dbReference type="SAM" id="MobiDB-lite"/>
    </source>
</evidence>